<keyword evidence="2" id="KW-1185">Reference proteome</keyword>
<dbReference type="RefSeq" id="WP_172243170.1">
    <property type="nucleotide sequence ID" value="NZ_BMDD01000002.1"/>
</dbReference>
<dbReference type="Proteomes" id="UP000605427">
    <property type="component" value="Unassembled WGS sequence"/>
</dbReference>
<reference evidence="2" key="1">
    <citation type="journal article" date="2019" name="Int. J. Syst. Evol. Microbiol.">
        <title>The Global Catalogue of Microorganisms (GCM) 10K type strain sequencing project: providing services to taxonomists for standard genome sequencing and annotation.</title>
        <authorList>
            <consortium name="The Broad Institute Genomics Platform"/>
            <consortium name="The Broad Institute Genome Sequencing Center for Infectious Disease"/>
            <person name="Wu L."/>
            <person name="Ma J."/>
        </authorList>
    </citation>
    <scope>NUCLEOTIDE SEQUENCE [LARGE SCALE GENOMIC DNA]</scope>
    <source>
        <strain evidence="2">CCM 8702</strain>
    </source>
</reference>
<sequence>MFVDDYLDLYNYAKSIGDAEWQASLTALLAEQLASPAPSAEEAKLAALWERFDQINEELKDLFLKMRTHSDSAYSGRWEERVWELKLERIVVSQNIRFRHVGV</sequence>
<name>A0ABQ1ZRS0_9BACL</name>
<comment type="caution">
    <text evidence="1">The sequence shown here is derived from an EMBL/GenBank/DDBJ whole genome shotgun (WGS) entry which is preliminary data.</text>
</comment>
<gene>
    <name evidence="1" type="ORF">GCM10007362_20770</name>
</gene>
<accession>A0ABQ1ZRS0</accession>
<evidence type="ECO:0000313" key="2">
    <source>
        <dbReference type="Proteomes" id="UP000605427"/>
    </source>
</evidence>
<protein>
    <submittedName>
        <fullName evidence="1">Uncharacterized protein</fullName>
    </submittedName>
</protein>
<organism evidence="1 2">
    <name type="scientific">Saccharibacillus endophyticus</name>
    <dbReference type="NCBI Taxonomy" id="2060666"/>
    <lineage>
        <taxon>Bacteria</taxon>
        <taxon>Bacillati</taxon>
        <taxon>Bacillota</taxon>
        <taxon>Bacilli</taxon>
        <taxon>Bacillales</taxon>
        <taxon>Paenibacillaceae</taxon>
        <taxon>Saccharibacillus</taxon>
    </lineage>
</organism>
<proteinExistence type="predicted"/>
<evidence type="ECO:0000313" key="1">
    <source>
        <dbReference type="EMBL" id="GGH77270.1"/>
    </source>
</evidence>
<dbReference type="EMBL" id="BMDD01000002">
    <property type="protein sequence ID" value="GGH77270.1"/>
    <property type="molecule type" value="Genomic_DNA"/>
</dbReference>